<evidence type="ECO:0008006" key="3">
    <source>
        <dbReference type="Google" id="ProtNLM"/>
    </source>
</evidence>
<name>A0AAV5WTN6_9BILA</name>
<organism evidence="1 2">
    <name type="scientific">Pristionchus fissidentatus</name>
    <dbReference type="NCBI Taxonomy" id="1538716"/>
    <lineage>
        <taxon>Eukaryota</taxon>
        <taxon>Metazoa</taxon>
        <taxon>Ecdysozoa</taxon>
        <taxon>Nematoda</taxon>
        <taxon>Chromadorea</taxon>
        <taxon>Rhabditida</taxon>
        <taxon>Rhabditina</taxon>
        <taxon>Diplogasteromorpha</taxon>
        <taxon>Diplogasteroidea</taxon>
        <taxon>Neodiplogasteridae</taxon>
        <taxon>Pristionchus</taxon>
    </lineage>
</organism>
<proteinExistence type="predicted"/>
<accession>A0AAV5WTN6</accession>
<comment type="caution">
    <text evidence="1">The sequence shown here is derived from an EMBL/GenBank/DDBJ whole genome shotgun (WGS) entry which is preliminary data.</text>
</comment>
<dbReference type="EMBL" id="BTSY01000006">
    <property type="protein sequence ID" value="GMT34442.1"/>
    <property type="molecule type" value="Genomic_DNA"/>
</dbReference>
<keyword evidence="2" id="KW-1185">Reference proteome</keyword>
<reference evidence="1" key="1">
    <citation type="submission" date="2023-10" db="EMBL/GenBank/DDBJ databases">
        <title>Genome assembly of Pristionchus species.</title>
        <authorList>
            <person name="Yoshida K."/>
            <person name="Sommer R.J."/>
        </authorList>
    </citation>
    <scope>NUCLEOTIDE SEQUENCE</scope>
    <source>
        <strain evidence="1">RS5133</strain>
    </source>
</reference>
<dbReference type="AlphaFoldDB" id="A0AAV5WTN6"/>
<protein>
    <recommendedName>
        <fullName evidence="3">Ribosomal protein</fullName>
    </recommendedName>
</protein>
<evidence type="ECO:0000313" key="2">
    <source>
        <dbReference type="Proteomes" id="UP001432322"/>
    </source>
</evidence>
<gene>
    <name evidence="1" type="ORF">PFISCL1PPCAC_25739</name>
</gene>
<evidence type="ECO:0000313" key="1">
    <source>
        <dbReference type="EMBL" id="GMT34442.1"/>
    </source>
</evidence>
<sequence length="143" mass="15840">MAVTPAEKPAHWCRQRGHVGTRSIERAPIGKLIPRSDLVRNHRLAHFRQPTSSPQYTQPAGKITSSTAQTMHGPYSFVRMSLSFLASALSSFSRSSSSAFCNRCSSWIYVLLNRRHYSRISDGRSIANGGRLVASDDRLVGAH</sequence>
<dbReference type="Proteomes" id="UP001432322">
    <property type="component" value="Unassembled WGS sequence"/>
</dbReference>